<dbReference type="AlphaFoldDB" id="A0A0C1EAW7"/>
<evidence type="ECO:0000313" key="2">
    <source>
        <dbReference type="EMBL" id="KIA78262.1"/>
    </source>
</evidence>
<feature type="transmembrane region" description="Helical" evidence="1">
    <location>
        <begin position="17"/>
        <end position="36"/>
    </location>
</feature>
<keyword evidence="1" id="KW-0472">Membrane</keyword>
<gene>
    <name evidence="2" type="ORF">DB43_EI00070</name>
</gene>
<dbReference type="EMBL" id="JSAM01000028">
    <property type="protein sequence ID" value="KIA78262.1"/>
    <property type="molecule type" value="Genomic_DNA"/>
</dbReference>
<accession>A0A0C1EAW7</accession>
<keyword evidence="1" id="KW-1133">Transmembrane helix</keyword>
<sequence>MIKIIIAAAETISSKRFHMVLGMVLAMAVGSMVLDIQDVYSKVLDKDHSKDHCCSSSLLKQKLLSTKPKLM</sequence>
<evidence type="ECO:0000313" key="3">
    <source>
        <dbReference type="Proteomes" id="UP000031307"/>
    </source>
</evidence>
<protein>
    <submittedName>
        <fullName evidence="2">Uncharacterized protein</fullName>
    </submittedName>
</protein>
<keyword evidence="1" id="KW-0812">Transmembrane</keyword>
<proteinExistence type="predicted"/>
<dbReference type="Proteomes" id="UP000031307">
    <property type="component" value="Unassembled WGS sequence"/>
</dbReference>
<evidence type="ECO:0000256" key="1">
    <source>
        <dbReference type="SAM" id="Phobius"/>
    </source>
</evidence>
<reference evidence="2 3" key="1">
    <citation type="journal article" date="2014" name="Mol. Biol. Evol.">
        <title>Massive expansion of Ubiquitination-related gene families within the Chlamydiae.</title>
        <authorList>
            <person name="Domman D."/>
            <person name="Collingro A."/>
            <person name="Lagkouvardos I."/>
            <person name="Gehre L."/>
            <person name="Weinmaier T."/>
            <person name="Rattei T."/>
            <person name="Subtil A."/>
            <person name="Horn M."/>
        </authorList>
    </citation>
    <scope>NUCLEOTIDE SEQUENCE [LARGE SCALE GENOMIC DNA]</scope>
    <source>
        <strain evidence="2 3">OEW1</strain>
    </source>
</reference>
<comment type="caution">
    <text evidence="2">The sequence shown here is derived from an EMBL/GenBank/DDBJ whole genome shotgun (WGS) entry which is preliminary data.</text>
</comment>
<name>A0A0C1EAW7_9BACT</name>
<organism evidence="2 3">
    <name type="scientific">Parachlamydia acanthamoebae</name>
    <dbReference type="NCBI Taxonomy" id="83552"/>
    <lineage>
        <taxon>Bacteria</taxon>
        <taxon>Pseudomonadati</taxon>
        <taxon>Chlamydiota</taxon>
        <taxon>Chlamydiia</taxon>
        <taxon>Parachlamydiales</taxon>
        <taxon>Parachlamydiaceae</taxon>
        <taxon>Parachlamydia</taxon>
    </lineage>
</organism>